<gene>
    <name evidence="1" type="ORF">OIU77_019162</name>
</gene>
<dbReference type="EMBL" id="JAPFFI010000003">
    <property type="protein sequence ID" value="KAJ6398306.1"/>
    <property type="molecule type" value="Genomic_DNA"/>
</dbReference>
<organism evidence="1 2">
    <name type="scientific">Salix suchowensis</name>
    <dbReference type="NCBI Taxonomy" id="1278906"/>
    <lineage>
        <taxon>Eukaryota</taxon>
        <taxon>Viridiplantae</taxon>
        <taxon>Streptophyta</taxon>
        <taxon>Embryophyta</taxon>
        <taxon>Tracheophyta</taxon>
        <taxon>Spermatophyta</taxon>
        <taxon>Magnoliopsida</taxon>
        <taxon>eudicotyledons</taxon>
        <taxon>Gunneridae</taxon>
        <taxon>Pentapetalae</taxon>
        <taxon>rosids</taxon>
        <taxon>fabids</taxon>
        <taxon>Malpighiales</taxon>
        <taxon>Salicaceae</taxon>
        <taxon>Saliceae</taxon>
        <taxon>Salix</taxon>
    </lineage>
</organism>
<keyword evidence="2" id="KW-1185">Reference proteome</keyword>
<protein>
    <submittedName>
        <fullName evidence="1">Uncharacterized protein</fullName>
    </submittedName>
</protein>
<evidence type="ECO:0000313" key="2">
    <source>
        <dbReference type="Proteomes" id="UP001141253"/>
    </source>
</evidence>
<accession>A0ABQ9CJ57</accession>
<reference evidence="1" key="2">
    <citation type="journal article" date="2023" name="Int. J. Mol. Sci.">
        <title>De Novo Assembly and Annotation of 11 Diverse Shrub Willow (Salix) Genomes Reveals Novel Gene Organization in Sex-Linked Regions.</title>
        <authorList>
            <person name="Hyden B."/>
            <person name="Feng K."/>
            <person name="Yates T.B."/>
            <person name="Jawdy S."/>
            <person name="Cereghino C."/>
            <person name="Smart L.B."/>
            <person name="Muchero W."/>
        </authorList>
    </citation>
    <scope>NUCLEOTIDE SEQUENCE</scope>
    <source>
        <tissue evidence="1">Shoot tip</tissue>
    </source>
</reference>
<evidence type="ECO:0000313" key="1">
    <source>
        <dbReference type="EMBL" id="KAJ6398306.1"/>
    </source>
</evidence>
<sequence length="101" mass="11458">MPIVEVCFASYANFPSPSAIYKRIPIKDVVDEQPEGLKQTSSSWPPPITIYPLPTMHAVFSSHFQILHAVFLNLAPFCNNPMCDQEYVQEDEEVGEKYQPV</sequence>
<reference evidence="1" key="1">
    <citation type="submission" date="2022-10" db="EMBL/GenBank/DDBJ databases">
        <authorList>
            <person name="Hyden B.L."/>
            <person name="Feng K."/>
            <person name="Yates T."/>
            <person name="Jawdy S."/>
            <person name="Smart L.B."/>
            <person name="Muchero W."/>
        </authorList>
    </citation>
    <scope>NUCLEOTIDE SEQUENCE</scope>
    <source>
        <tissue evidence="1">Shoot tip</tissue>
    </source>
</reference>
<proteinExistence type="predicted"/>
<dbReference type="Proteomes" id="UP001141253">
    <property type="component" value="Chromosome 5"/>
</dbReference>
<comment type="caution">
    <text evidence="1">The sequence shown here is derived from an EMBL/GenBank/DDBJ whole genome shotgun (WGS) entry which is preliminary data.</text>
</comment>
<name>A0ABQ9CJ57_9ROSI</name>